<feature type="transmembrane region" description="Helical" evidence="1">
    <location>
        <begin position="1123"/>
        <end position="1145"/>
    </location>
</feature>
<dbReference type="InterPro" id="IPR015919">
    <property type="entry name" value="Cadherin-like_sf"/>
</dbReference>
<evidence type="ECO:0000256" key="1">
    <source>
        <dbReference type="SAM" id="Phobius"/>
    </source>
</evidence>
<evidence type="ECO:0000313" key="4">
    <source>
        <dbReference type="Proteomes" id="UP000182409"/>
    </source>
</evidence>
<evidence type="ECO:0000259" key="2">
    <source>
        <dbReference type="Pfam" id="PF16640"/>
    </source>
</evidence>
<dbReference type="SUPFAM" id="SSF63829">
    <property type="entry name" value="Calcium-dependent phosphotriesterase"/>
    <property type="match status" value="1"/>
</dbReference>
<gene>
    <name evidence="3" type="ORF">SAMN05443244_1023</name>
</gene>
<keyword evidence="1" id="KW-0812">Transmembrane</keyword>
<dbReference type="Pfam" id="PF05345">
    <property type="entry name" value="He_PIG"/>
    <property type="match status" value="2"/>
</dbReference>
<dbReference type="Gene3D" id="2.60.40.10">
    <property type="entry name" value="Immunoglobulins"/>
    <property type="match status" value="4"/>
</dbReference>
<feature type="transmembrane region" description="Helical" evidence="1">
    <location>
        <begin position="1094"/>
        <end position="1111"/>
    </location>
</feature>
<dbReference type="Proteomes" id="UP000182409">
    <property type="component" value="Unassembled WGS sequence"/>
</dbReference>
<dbReference type="SUPFAM" id="SSF49313">
    <property type="entry name" value="Cadherin-like"/>
    <property type="match status" value="1"/>
</dbReference>
<reference evidence="3 4" key="1">
    <citation type="submission" date="2016-10" db="EMBL/GenBank/DDBJ databases">
        <authorList>
            <person name="de Groot N.N."/>
        </authorList>
    </citation>
    <scope>NUCLEOTIDE SEQUENCE [LARGE SCALE GENOMIC DNA]</scope>
    <source>
        <strain evidence="3 4">AB35.6</strain>
    </source>
</reference>
<dbReference type="InterPro" id="IPR013783">
    <property type="entry name" value="Ig-like_fold"/>
</dbReference>
<sequence length="1178" mass="119908">MTLLLLLLCRTARTLLRRFWIVRLAGPTKASLLPLLFASAQGLLYTLSLCGLPTAAAQTTTAYSTPVALSTPVQAADGNFYTATSPTSSCNGSVFFHTTGNCGAIYQITPTGVVSLVHTFASDGTEGFDPNPLVIGPDGNIYGMTQGGGTSGCSTRGCGTFFKIVANGSSGTFSTVHFFSDADTGAESLAQPILGDDGYFYEPTFGITNGSAIYNISPTGDFHLLTLLTAGYPTNRLVQGADHNFYGSLYSGTVEGGYIFQMTPSGVTSTVYALPADNSAGIDPTGLAQGPDGYLYGWTLGSPNHYPYAPATAFKVSTSGSFQTLYTSSATNTFVMNSPPIFGSDGNLYASAVLGGDLSACAAYFGSNHNGCGAILQVTPSGTFKVVQQFVEGDKGQFPQQPTQGSDGKIVAAASHYEKNANTTATVPGVLSMLDLNLPAPVQLSFADGNGNPITGSIQPGVPLTLKYKVPGAYSLTASQCYAFVQPDAQGDVPAAAGTWTGKQSGTTDATGFYGSAQVTPTADGTYTYALTCGGTTSGFVTLNLSSKLQITTSSLPNGSVSKAYTNPILIDGGKSPYKFVADGLPPGITIDPTSGLLAGKPTQFGTYQTTIAVQDSSTPALTAGRVLPLTIDKSLMLSGSLKNATVGTQYTGGLTATGGFGTYKWTISAGALPEGLTLNATTGVISGKPTKGEKATFSITITDGENPVDTVTLATSISTVAPPLMVIGGDFVDCTVGVLCDNQFEASGGTPPYTWTVAPGATLPAGMTLASDGSFSFKPIQYYDLPFQIEVQVTDSSKPALTATGIDALTITSSLKANPYTLPVATVGQAYAAPAPVATGGLPPYTWLVIGSDPSVKGEYGAKADGSLYSPGPKTAGTYTITYILKDSEKNQATVQFSVPFTVMAALTPTTTTLSSSNTTAGTGMNVTLTASVARSAGVPTGKVTFYNGTAVLGVSTLDATGSASLTTSFGAAGSYSLTAQYSGDAGFAGSVSPALTETVVTPAVTATANPATLTVTSGKSGTLTLSLSGTGGYSGIVTFTCGTLPSHVSCSFAPPSLTLSSSVTSGSSTLTVSTGPTATALMRRTGLPSRRAPLELAGLLGLTLLWTSRRTRLRLLQLSPMALLLIAFATMTALGLSGCGTASPNASPGTYAVPVNVVVGGATVQSVTVSVVVMQQ</sequence>
<proteinExistence type="predicted"/>
<feature type="transmembrane region" description="Helical" evidence="1">
    <location>
        <begin position="1157"/>
        <end position="1176"/>
    </location>
</feature>
<keyword evidence="1" id="KW-0472">Membrane</keyword>
<dbReference type="GO" id="GO:0016020">
    <property type="term" value="C:membrane"/>
    <property type="evidence" value="ECO:0007669"/>
    <property type="project" value="InterPro"/>
</dbReference>
<dbReference type="EMBL" id="FNSD01000001">
    <property type="protein sequence ID" value="SEB53882.1"/>
    <property type="molecule type" value="Genomic_DNA"/>
</dbReference>
<evidence type="ECO:0000313" key="3">
    <source>
        <dbReference type="EMBL" id="SEB53882.1"/>
    </source>
</evidence>
<accession>A0A1H4K7I8</accession>
<feature type="domain" description="Bacterial Ig-like" evidence="2">
    <location>
        <begin position="915"/>
        <end position="1001"/>
    </location>
</feature>
<dbReference type="AlphaFoldDB" id="A0A1H4K7I8"/>
<name>A0A1H4K7I8_9BACT</name>
<dbReference type="InterPro" id="IPR022519">
    <property type="entry name" value="Gloeo/Verruco_rpt"/>
</dbReference>
<dbReference type="Pfam" id="PF16640">
    <property type="entry name" value="Big_3_5"/>
    <property type="match status" value="1"/>
</dbReference>
<organism evidence="3 4">
    <name type="scientific">Terriglobus roseus</name>
    <dbReference type="NCBI Taxonomy" id="392734"/>
    <lineage>
        <taxon>Bacteria</taxon>
        <taxon>Pseudomonadati</taxon>
        <taxon>Acidobacteriota</taxon>
        <taxon>Terriglobia</taxon>
        <taxon>Terriglobales</taxon>
        <taxon>Acidobacteriaceae</taxon>
        <taxon>Terriglobus</taxon>
    </lineage>
</organism>
<dbReference type="GO" id="GO:0005509">
    <property type="term" value="F:calcium ion binding"/>
    <property type="evidence" value="ECO:0007669"/>
    <property type="project" value="InterPro"/>
</dbReference>
<protein>
    <submittedName>
        <fullName evidence="3">Putative Ig domain-containing protein</fullName>
    </submittedName>
</protein>
<dbReference type="InterPro" id="IPR032109">
    <property type="entry name" value="Big_3_5"/>
</dbReference>
<keyword evidence="1" id="KW-1133">Transmembrane helix</keyword>
<dbReference type="NCBIfam" id="TIGR03803">
    <property type="entry name" value="Gloeo_Verruco"/>
    <property type="match status" value="2"/>
</dbReference>